<keyword evidence="2" id="KW-0472">Membrane</keyword>
<reference evidence="3" key="1">
    <citation type="journal article" date="2020" name="Stud. Mycol.">
        <title>101 Dothideomycetes genomes: a test case for predicting lifestyles and emergence of pathogens.</title>
        <authorList>
            <person name="Haridas S."/>
            <person name="Albert R."/>
            <person name="Binder M."/>
            <person name="Bloem J."/>
            <person name="Labutti K."/>
            <person name="Salamov A."/>
            <person name="Andreopoulos B."/>
            <person name="Baker S."/>
            <person name="Barry K."/>
            <person name="Bills G."/>
            <person name="Bluhm B."/>
            <person name="Cannon C."/>
            <person name="Castanera R."/>
            <person name="Culley D."/>
            <person name="Daum C."/>
            <person name="Ezra D."/>
            <person name="Gonzalez J."/>
            <person name="Henrissat B."/>
            <person name="Kuo A."/>
            <person name="Liang C."/>
            <person name="Lipzen A."/>
            <person name="Lutzoni F."/>
            <person name="Magnuson J."/>
            <person name="Mondo S."/>
            <person name="Nolan M."/>
            <person name="Ohm R."/>
            <person name="Pangilinan J."/>
            <person name="Park H.-J."/>
            <person name="Ramirez L."/>
            <person name="Alfaro M."/>
            <person name="Sun H."/>
            <person name="Tritt A."/>
            <person name="Yoshinaga Y."/>
            <person name="Zwiers L.-H."/>
            <person name="Turgeon B."/>
            <person name="Goodwin S."/>
            <person name="Spatafora J."/>
            <person name="Crous P."/>
            <person name="Grigoriev I."/>
        </authorList>
    </citation>
    <scope>NUCLEOTIDE SEQUENCE</scope>
    <source>
        <strain evidence="3">CBS 121167</strain>
    </source>
</reference>
<feature type="region of interest" description="Disordered" evidence="1">
    <location>
        <begin position="90"/>
        <end position="186"/>
    </location>
</feature>
<feature type="transmembrane region" description="Helical" evidence="2">
    <location>
        <begin position="17"/>
        <end position="35"/>
    </location>
</feature>
<evidence type="ECO:0000313" key="3">
    <source>
        <dbReference type="EMBL" id="KAF2136571.1"/>
    </source>
</evidence>
<evidence type="ECO:0000256" key="1">
    <source>
        <dbReference type="SAM" id="MobiDB-lite"/>
    </source>
</evidence>
<sequence>MENHLILIGGFSFGKNWMRFCFVWVPKLFLLYLGMRIRMVFGGVWRAGRLVFVKIGRGIRLEVSNRTRTYPTLSYSTIVNISCIPQQPYHLSTNIPPNPPTPPTNTNPTSNKPSHLLSLHTRTTHTPQPRPHPTSETGSTHPPIHRHHQHPPSAHQPRNSKQARPRAKQSRGRGAGRSGGRGVVWCRDNGTAEQNAVASATGAGHWARAGFVGVMGVVAAAQVFFFLHAFAPRCLRREAESASVLQAELSYSR</sequence>
<keyword evidence="4" id="KW-1185">Reference proteome</keyword>
<accession>A0A6A6B1G0</accession>
<feature type="compositionally biased region" description="Gly residues" evidence="1">
    <location>
        <begin position="173"/>
        <end position="182"/>
    </location>
</feature>
<feature type="compositionally biased region" description="Pro residues" evidence="1">
    <location>
        <begin position="96"/>
        <end position="105"/>
    </location>
</feature>
<feature type="compositionally biased region" description="Basic residues" evidence="1">
    <location>
        <begin position="161"/>
        <end position="171"/>
    </location>
</feature>
<feature type="compositionally biased region" description="Low complexity" evidence="1">
    <location>
        <begin position="106"/>
        <end position="127"/>
    </location>
</feature>
<dbReference type="GeneID" id="54292758"/>
<dbReference type="Proteomes" id="UP000799438">
    <property type="component" value="Unassembled WGS sequence"/>
</dbReference>
<evidence type="ECO:0000313" key="4">
    <source>
        <dbReference type="Proteomes" id="UP000799438"/>
    </source>
</evidence>
<keyword evidence="2" id="KW-1133">Transmembrane helix</keyword>
<gene>
    <name evidence="3" type="ORF">K452DRAFT_128486</name>
</gene>
<name>A0A6A6B1G0_9PEZI</name>
<protein>
    <submittedName>
        <fullName evidence="3">Uncharacterized protein</fullName>
    </submittedName>
</protein>
<keyword evidence="2" id="KW-0812">Transmembrane</keyword>
<proteinExistence type="predicted"/>
<organism evidence="3 4">
    <name type="scientific">Aplosporella prunicola CBS 121167</name>
    <dbReference type="NCBI Taxonomy" id="1176127"/>
    <lineage>
        <taxon>Eukaryota</taxon>
        <taxon>Fungi</taxon>
        <taxon>Dikarya</taxon>
        <taxon>Ascomycota</taxon>
        <taxon>Pezizomycotina</taxon>
        <taxon>Dothideomycetes</taxon>
        <taxon>Dothideomycetes incertae sedis</taxon>
        <taxon>Botryosphaeriales</taxon>
        <taxon>Aplosporellaceae</taxon>
        <taxon>Aplosporella</taxon>
    </lineage>
</organism>
<dbReference type="EMBL" id="ML995517">
    <property type="protein sequence ID" value="KAF2136571.1"/>
    <property type="molecule type" value="Genomic_DNA"/>
</dbReference>
<dbReference type="RefSeq" id="XP_033392289.1">
    <property type="nucleotide sequence ID" value="XM_033535264.1"/>
</dbReference>
<evidence type="ECO:0000256" key="2">
    <source>
        <dbReference type="SAM" id="Phobius"/>
    </source>
</evidence>
<feature type="transmembrane region" description="Helical" evidence="2">
    <location>
        <begin position="209"/>
        <end position="231"/>
    </location>
</feature>
<dbReference type="AlphaFoldDB" id="A0A6A6B1G0"/>